<dbReference type="EMBL" id="CP061738">
    <property type="protein sequence ID" value="QOD38158.1"/>
    <property type="molecule type" value="Genomic_DNA"/>
</dbReference>
<dbReference type="KEGG" id="wms:ID128_05125"/>
<keyword evidence="2" id="KW-1185">Reference proteome</keyword>
<dbReference type="Proteomes" id="UP000516514">
    <property type="component" value="Chromosome"/>
</dbReference>
<proteinExistence type="predicted"/>
<protein>
    <submittedName>
        <fullName evidence="1">Uncharacterized protein</fullName>
    </submittedName>
</protein>
<evidence type="ECO:0000313" key="2">
    <source>
        <dbReference type="Proteomes" id="UP000516514"/>
    </source>
</evidence>
<name>A0A7L7YM71_9RICK</name>
<dbReference type="RefSeq" id="WP_191110970.1">
    <property type="nucleotide sequence ID" value="NZ_CP061738.1"/>
</dbReference>
<accession>A0A7L7YM71</accession>
<sequence length="68" mass="7877">MKEAFFAPDIKVSSQCLTPESSKIDCKQAHYTTLSIKLLENWIPVSGHWYDTFQMEITPKLLCLYVTH</sequence>
<reference evidence="1 2" key="1">
    <citation type="submission" date="2020-09" db="EMBL/GenBank/DDBJ databases">
        <title>An Earliest Endosymbiont, Wolbachia massiliensis sp. nov., Strain PL13 From the Bed Bug (Cimex hemipterius), Type strain of a New supergroup T.</title>
        <authorList>
            <person name="Laidoudi Y."/>
            <person name="Levasseur A."/>
            <person name="Medkour H."/>
            <person name="Maaloum M."/>
            <person name="BenKhedher M."/>
            <person name="Sambou M."/>
            <person name="Bassene H."/>
            <person name="Davoust B."/>
            <person name="Fenollar F."/>
            <person name="Raoult D."/>
            <person name="Mediannikov O."/>
        </authorList>
    </citation>
    <scope>NUCLEOTIDE SEQUENCE [LARGE SCALE GENOMIC DNA]</scope>
    <source>
        <strain evidence="1 2">PL13</strain>
    </source>
</reference>
<dbReference type="AlphaFoldDB" id="A0A7L7YM71"/>
<organism evidence="1 2">
    <name type="scientific">Candidatus Wolbachia massiliensis</name>
    <dbReference type="NCBI Taxonomy" id="1845000"/>
    <lineage>
        <taxon>Bacteria</taxon>
        <taxon>Pseudomonadati</taxon>
        <taxon>Pseudomonadota</taxon>
        <taxon>Alphaproteobacteria</taxon>
        <taxon>Rickettsiales</taxon>
        <taxon>Anaplasmataceae</taxon>
        <taxon>Wolbachieae</taxon>
        <taxon>Wolbachia</taxon>
    </lineage>
</organism>
<evidence type="ECO:0000313" key="1">
    <source>
        <dbReference type="EMBL" id="QOD38158.1"/>
    </source>
</evidence>
<gene>
    <name evidence="1" type="ORF">ID128_05125</name>
</gene>